<organism evidence="1">
    <name type="scientific">Gibberella zeae</name>
    <name type="common">Wheat head blight fungus</name>
    <name type="synonym">Fusarium graminearum</name>
    <dbReference type="NCBI Taxonomy" id="5518"/>
    <lineage>
        <taxon>Eukaryota</taxon>
        <taxon>Fungi</taxon>
        <taxon>Dikarya</taxon>
        <taxon>Ascomycota</taxon>
        <taxon>Pezizomycotina</taxon>
        <taxon>Sordariomycetes</taxon>
        <taxon>Hypocreomycetidae</taxon>
        <taxon>Hypocreales</taxon>
        <taxon>Nectriaceae</taxon>
        <taxon>Fusarium</taxon>
    </lineage>
</organism>
<reference evidence="1" key="1">
    <citation type="submission" date="2019-04" db="EMBL/GenBank/DDBJ databases">
        <authorList>
            <person name="Melise S."/>
            <person name="Noan J."/>
            <person name="Okalmin O."/>
        </authorList>
    </citation>
    <scope>NUCLEOTIDE SEQUENCE</scope>
    <source>
        <strain evidence="1">FN9</strain>
    </source>
</reference>
<sequence>SVIALLVRRKAELAHSYQDPSSTLLNKRYEIHWVGEREDAKSFLHAEAIRVMNQPDSSPTCTTDNTS</sequence>
<feature type="non-terminal residue" evidence="1">
    <location>
        <position position="1"/>
    </location>
</feature>
<name>A0A4E9DB13_GIBZA</name>
<dbReference type="AlphaFoldDB" id="A0A4E9DB13"/>
<dbReference type="EMBL" id="CAAKMV010000111">
    <property type="protein sequence ID" value="VIO55227.1"/>
    <property type="molecule type" value="Genomic_DNA"/>
</dbReference>
<accession>A0A4E9DB13</accession>
<evidence type="ECO:0000313" key="1">
    <source>
        <dbReference type="EMBL" id="VIO55227.1"/>
    </source>
</evidence>
<proteinExistence type="predicted"/>
<gene>
    <name evidence="1" type="ORF">FUG_LOCUS145414</name>
</gene>
<protein>
    <submittedName>
        <fullName evidence="1">Uncharacterized protein</fullName>
    </submittedName>
</protein>